<dbReference type="InterPro" id="IPR002156">
    <property type="entry name" value="RNaseH_domain"/>
</dbReference>
<dbReference type="SUPFAM" id="SSF53098">
    <property type="entry name" value="Ribonuclease H-like"/>
    <property type="match status" value="1"/>
</dbReference>
<gene>
    <name evidence="2" type="ORF">Nepgr_000978</name>
</gene>
<proteinExistence type="predicted"/>
<dbReference type="Proteomes" id="UP001279734">
    <property type="component" value="Unassembled WGS sequence"/>
</dbReference>
<dbReference type="Gene3D" id="3.30.420.10">
    <property type="entry name" value="Ribonuclease H-like superfamily/Ribonuclease H"/>
    <property type="match status" value="1"/>
</dbReference>
<dbReference type="GO" id="GO:0003676">
    <property type="term" value="F:nucleic acid binding"/>
    <property type="evidence" value="ECO:0007669"/>
    <property type="project" value="InterPro"/>
</dbReference>
<dbReference type="CDD" id="cd09279">
    <property type="entry name" value="RNase_HI_like"/>
    <property type="match status" value="1"/>
</dbReference>
<dbReference type="GO" id="GO:0004523">
    <property type="term" value="F:RNA-DNA hybrid ribonuclease activity"/>
    <property type="evidence" value="ECO:0007669"/>
    <property type="project" value="InterPro"/>
</dbReference>
<accession>A0AAD3P7E5</accession>
<reference evidence="2" key="1">
    <citation type="submission" date="2023-05" db="EMBL/GenBank/DDBJ databases">
        <title>Nepenthes gracilis genome sequencing.</title>
        <authorList>
            <person name="Fukushima K."/>
        </authorList>
    </citation>
    <scope>NUCLEOTIDE SEQUENCE</scope>
    <source>
        <strain evidence="2">SING2019-196</strain>
    </source>
</reference>
<dbReference type="InterPro" id="IPR012337">
    <property type="entry name" value="RNaseH-like_sf"/>
</dbReference>
<comment type="caution">
    <text evidence="2">The sequence shown here is derived from an EMBL/GenBank/DDBJ whole genome shotgun (WGS) entry which is preliminary data.</text>
</comment>
<dbReference type="AlphaFoldDB" id="A0AAD3P7E5"/>
<name>A0AAD3P7E5_NEPGR</name>
<evidence type="ECO:0000313" key="2">
    <source>
        <dbReference type="EMBL" id="GMG99138.1"/>
    </source>
</evidence>
<dbReference type="PANTHER" id="PTHR48475:SF2">
    <property type="entry name" value="RIBONUCLEASE H"/>
    <property type="match status" value="1"/>
</dbReference>
<feature type="domain" description="RNase H type-1" evidence="1">
    <location>
        <begin position="46"/>
        <end position="161"/>
    </location>
</feature>
<sequence length="182" mass="20119">MPAVKAQALADFIVKTTTPVLEEQPEESAKLLVGVSKWILHVNKSSTDTGSGAGVVHMTPDGFKVKYSLKLNFPATYNVAEYEALLAELRLAKECSAKRLAVYSDSKLIVNQVNGGFEANNHLFAKYLAKAREAARGFDKLTLVHIPRTENWKVDQLAKAATTENPEQYSRDMREILDAPNI</sequence>
<evidence type="ECO:0000259" key="1">
    <source>
        <dbReference type="Pfam" id="PF13456"/>
    </source>
</evidence>
<keyword evidence="3" id="KW-1185">Reference proteome</keyword>
<protein>
    <recommendedName>
        <fullName evidence="1">RNase H type-1 domain-containing protein</fullName>
    </recommendedName>
</protein>
<dbReference type="EMBL" id="BSYO01000001">
    <property type="protein sequence ID" value="GMG99138.1"/>
    <property type="molecule type" value="Genomic_DNA"/>
</dbReference>
<evidence type="ECO:0000313" key="3">
    <source>
        <dbReference type="Proteomes" id="UP001279734"/>
    </source>
</evidence>
<organism evidence="2 3">
    <name type="scientific">Nepenthes gracilis</name>
    <name type="common">Slender pitcher plant</name>
    <dbReference type="NCBI Taxonomy" id="150966"/>
    <lineage>
        <taxon>Eukaryota</taxon>
        <taxon>Viridiplantae</taxon>
        <taxon>Streptophyta</taxon>
        <taxon>Embryophyta</taxon>
        <taxon>Tracheophyta</taxon>
        <taxon>Spermatophyta</taxon>
        <taxon>Magnoliopsida</taxon>
        <taxon>eudicotyledons</taxon>
        <taxon>Gunneridae</taxon>
        <taxon>Pentapetalae</taxon>
        <taxon>Caryophyllales</taxon>
        <taxon>Nepenthaceae</taxon>
        <taxon>Nepenthes</taxon>
    </lineage>
</organism>
<dbReference type="Pfam" id="PF13456">
    <property type="entry name" value="RVT_3"/>
    <property type="match status" value="1"/>
</dbReference>
<dbReference type="PANTHER" id="PTHR48475">
    <property type="entry name" value="RIBONUCLEASE H"/>
    <property type="match status" value="1"/>
</dbReference>
<dbReference type="InterPro" id="IPR036397">
    <property type="entry name" value="RNaseH_sf"/>
</dbReference>